<comment type="subcellular location">
    <subcellularLocation>
        <location evidence="1">Cell membrane</location>
        <topology evidence="1">Multi-pass membrane protein</topology>
    </subcellularLocation>
</comment>
<feature type="transmembrane region" description="Helical" evidence="8">
    <location>
        <begin position="126"/>
        <end position="148"/>
    </location>
</feature>
<feature type="transmembrane region" description="Helical" evidence="8">
    <location>
        <begin position="224"/>
        <end position="244"/>
    </location>
</feature>
<feature type="transmembrane region" description="Helical" evidence="8">
    <location>
        <begin position="34"/>
        <end position="53"/>
    </location>
</feature>
<dbReference type="InterPro" id="IPR004776">
    <property type="entry name" value="Mem_transp_PIN-like"/>
</dbReference>
<evidence type="ECO:0000256" key="5">
    <source>
        <dbReference type="ARBA" id="ARBA00022692"/>
    </source>
</evidence>
<evidence type="ECO:0000256" key="8">
    <source>
        <dbReference type="SAM" id="Phobius"/>
    </source>
</evidence>
<evidence type="ECO:0000256" key="7">
    <source>
        <dbReference type="ARBA" id="ARBA00023136"/>
    </source>
</evidence>
<keyword evidence="10" id="KW-1185">Reference proteome</keyword>
<sequence length="308" mass="35085">MLVVFTNVLILFMLMYIGYSMGKNKIIKYSSINDLSNILIDFAIPCTIVVSLIRPFNQKLLDATIKVMFLMIIFHLSVALFSYVITKILNVDEKKQGSWMFALVFSNNGFIGYPLMYALYGNDGLFIMAMGNVIQNVFIFSIGIKMVTLNYPNDEKINIKKIVFTRQNIAVIIGMFLFVLQIHVPTPIFNLLRYVSNLTVPLSMMVVGLSLSKYNPKTMFTDPEVYRLSFIRMILLPIFLIIIYKLFKIEANNNLPYAILFFTAALPSPAFTSIMAERYNTSVEFASKCVFITTILSIITVPFFASLL</sequence>
<feature type="transmembrane region" description="Helical" evidence="8">
    <location>
        <begin position="98"/>
        <end position="120"/>
    </location>
</feature>
<keyword evidence="3" id="KW-0813">Transport</keyword>
<proteinExistence type="inferred from homology"/>
<evidence type="ECO:0000256" key="2">
    <source>
        <dbReference type="ARBA" id="ARBA00010145"/>
    </source>
</evidence>
<evidence type="ECO:0000256" key="6">
    <source>
        <dbReference type="ARBA" id="ARBA00022989"/>
    </source>
</evidence>
<feature type="transmembrane region" description="Helical" evidence="8">
    <location>
        <begin position="169"/>
        <end position="188"/>
    </location>
</feature>
<name>A0ABY7JMJ3_9FIRM</name>
<gene>
    <name evidence="9" type="ORF">O0R46_06790</name>
</gene>
<dbReference type="PANTHER" id="PTHR36838:SF1">
    <property type="entry name" value="SLR1864 PROTEIN"/>
    <property type="match status" value="1"/>
</dbReference>
<keyword evidence="4" id="KW-1003">Cell membrane</keyword>
<feature type="transmembrane region" description="Helical" evidence="8">
    <location>
        <begin position="65"/>
        <end position="86"/>
    </location>
</feature>
<protein>
    <submittedName>
        <fullName evidence="9">AEC family transporter</fullName>
    </submittedName>
</protein>
<dbReference type="Proteomes" id="UP001164187">
    <property type="component" value="Chromosome"/>
</dbReference>
<reference evidence="9" key="1">
    <citation type="submission" date="2022-12" db="EMBL/GenBank/DDBJ databases">
        <title>Peptostreptococcus.</title>
        <authorList>
            <person name="Lee S.H."/>
        </authorList>
    </citation>
    <scope>NUCLEOTIDE SEQUENCE</scope>
    <source>
        <strain evidence="9">CBA3647</strain>
    </source>
</reference>
<feature type="transmembrane region" description="Helical" evidence="8">
    <location>
        <begin position="194"/>
        <end position="212"/>
    </location>
</feature>
<feature type="transmembrane region" description="Helical" evidence="8">
    <location>
        <begin position="6"/>
        <end position="22"/>
    </location>
</feature>
<keyword evidence="5 8" id="KW-0812">Transmembrane</keyword>
<comment type="similarity">
    <text evidence="2">Belongs to the auxin efflux carrier (TC 2.A.69) family.</text>
</comment>
<dbReference type="Pfam" id="PF03547">
    <property type="entry name" value="Mem_trans"/>
    <property type="match status" value="1"/>
</dbReference>
<dbReference type="PANTHER" id="PTHR36838">
    <property type="entry name" value="AUXIN EFFLUX CARRIER FAMILY PROTEIN"/>
    <property type="match status" value="1"/>
</dbReference>
<dbReference type="RefSeq" id="WP_269310982.1">
    <property type="nucleotide sequence ID" value="NZ_CP114052.1"/>
</dbReference>
<evidence type="ECO:0000256" key="3">
    <source>
        <dbReference type="ARBA" id="ARBA00022448"/>
    </source>
</evidence>
<feature type="transmembrane region" description="Helical" evidence="8">
    <location>
        <begin position="256"/>
        <end position="276"/>
    </location>
</feature>
<dbReference type="EMBL" id="CP114052">
    <property type="protein sequence ID" value="WAW14315.1"/>
    <property type="molecule type" value="Genomic_DNA"/>
</dbReference>
<dbReference type="Gene3D" id="1.20.1530.20">
    <property type="match status" value="2"/>
</dbReference>
<accession>A0ABY7JMJ3</accession>
<evidence type="ECO:0000256" key="1">
    <source>
        <dbReference type="ARBA" id="ARBA00004651"/>
    </source>
</evidence>
<evidence type="ECO:0000313" key="10">
    <source>
        <dbReference type="Proteomes" id="UP001164187"/>
    </source>
</evidence>
<dbReference type="InterPro" id="IPR038770">
    <property type="entry name" value="Na+/solute_symporter_sf"/>
</dbReference>
<feature type="transmembrane region" description="Helical" evidence="8">
    <location>
        <begin position="285"/>
        <end position="305"/>
    </location>
</feature>
<evidence type="ECO:0000313" key="9">
    <source>
        <dbReference type="EMBL" id="WAW14315.1"/>
    </source>
</evidence>
<keyword evidence="6 8" id="KW-1133">Transmembrane helix</keyword>
<organism evidence="9 10">
    <name type="scientific">Peptostreptococcus equinus</name>
    <dbReference type="NCBI Taxonomy" id="3003601"/>
    <lineage>
        <taxon>Bacteria</taxon>
        <taxon>Bacillati</taxon>
        <taxon>Bacillota</taxon>
        <taxon>Clostridia</taxon>
        <taxon>Peptostreptococcales</taxon>
        <taxon>Peptostreptococcaceae</taxon>
        <taxon>Peptostreptococcus</taxon>
    </lineage>
</organism>
<keyword evidence="7 8" id="KW-0472">Membrane</keyword>
<evidence type="ECO:0000256" key="4">
    <source>
        <dbReference type="ARBA" id="ARBA00022475"/>
    </source>
</evidence>